<name>A0A0D3BIM3_BRAOL</name>
<sequence length="1057" mass="119896">MAAPSDNAPPTQASSLASKLQISEEVERRYNMIKSVGEQCINDDELRDLLAKKAAPVCYDGFEPSGRMHIAQGLMKIMNVNKLTSAGCRVKIWIADWFGFMNNKLGGDLKKIRIVGEYYKEIFQAAGMNGGNVEFLWSSDEINARGDEYWPLVMDIACRNSLAKIKRCMPIMGHSETDELSAAHVLYVCMQCADPLFLEADICQLGMDQQTVNLLARDYCDETERGNKPVILSHHMLPGLLQGQTKMSTSDPSSVIFMEDDEAEVNRKIRKKAFCLPKIVEGNPCLEYVKYIILPWFSEFTVERDEKFGGNKTFSNFEDIAADYERDQLHPTDLKKALSKALNKILQPIRDHFKTNNRAKNLLKEVNNLLKQDHKSNRVVPTALSKEMEALSVNAPSSASGLQMSEEVEKKYNIVRSIGEECIQEDELKNLLAKKPTPICYDGFEPSGRMHIAQGVMKVTNVNKLTSADCKVKIWIADWFAQLNNKLGGDLEKIKVVGEYFKEIWEAGGMNPEKVEFLWASDEISTRGNTYWPLVMDIARRNNLRRILRCGQIMGRSETEVLSAAQILYPCMQCADIFLLEADICQLGMDQRKVNMLAREYCDDIKRKNKPIILSHHMLPGLRQGQEKMSKSDPSSAIFMEDEEDAVNKKISEAHCPERTVAGNPCLEYVKYLVLPRFNEFVVENEKNGGNKTFTSFEDIAADYESGELSREDLKKALIKALNIMLQPVRHHFKTNERAKNLLKQVKVWKGMANKESSELGNLPTSPMAKRARTCETTGERLRGPVRVPRSIGLTNRGLAYGFDLYYNDDPPTLLVPCTWSKNYGIGLYGRIGLQCYNLQKGTNLKFKRLEKHSTKDTSFFSLYITLEATDPATGSVCSFQTQFGDAGRRISLGARITWLTLASTIKQIYNQPIDDVWDEDTPGINEFYKVPMPKWFSDEARERDSKKYYVVPESELHDNDWLQLLMEVAFFSKADRCLDAYLPLELKNVVVETFEDYTTEPSEKLKADNAIFYISYKCCSDPSTPLAGDHRAIVRKTMDGKPGHMCLEVALTKEQE</sequence>
<dbReference type="STRING" id="109376.A0A0D3BIM3"/>
<evidence type="ECO:0000256" key="6">
    <source>
        <dbReference type="ARBA" id="ARBA00022598"/>
    </source>
</evidence>
<dbReference type="Pfam" id="PF00579">
    <property type="entry name" value="tRNA-synt_1b"/>
    <property type="match status" value="2"/>
</dbReference>
<evidence type="ECO:0000256" key="3">
    <source>
        <dbReference type="ARBA" id="ARBA00005594"/>
    </source>
</evidence>
<dbReference type="NCBIfam" id="NF006330">
    <property type="entry name" value="PRK08560.1"/>
    <property type="match status" value="2"/>
</dbReference>
<comment type="subcellular location">
    <subcellularLocation>
        <location evidence="2">Cytoplasm</location>
        <location evidence="2">Cytosol</location>
    </subcellularLocation>
</comment>
<dbReference type="eggNOG" id="KOG2144">
    <property type="taxonomic scope" value="Eukaryota"/>
</dbReference>
<dbReference type="InterPro" id="IPR050489">
    <property type="entry name" value="Tyr-tRNA_synthase"/>
</dbReference>
<comment type="function">
    <text evidence="1">Catalyzes the attachment of tyrosine to tRNA(Tyr) in a two-step reaction: tyrosine is first activated by ATP to form Tyr-AMP and then transferred to the acceptor end of tRNA(Tyr).</text>
</comment>
<keyword evidence="8" id="KW-0067">ATP-binding</keyword>
<dbReference type="FunFam" id="3.40.50.620:FF:000085">
    <property type="entry name" value="Tyrosine--tRNA ligase 1 cytoplasmic"/>
    <property type="match status" value="2"/>
</dbReference>
<dbReference type="NCBIfam" id="TIGR01572">
    <property type="entry name" value="A_thl_para_3677"/>
    <property type="match status" value="1"/>
</dbReference>
<keyword evidence="7" id="KW-0547">Nucleotide-binding</keyword>
<reference evidence="13 14" key="1">
    <citation type="journal article" date="2014" name="Genome Biol.">
        <title>Transcriptome and methylome profiling reveals relics of genome dominance in the mesopolyploid Brassica oleracea.</title>
        <authorList>
            <person name="Parkin I.A."/>
            <person name="Koh C."/>
            <person name="Tang H."/>
            <person name="Robinson S.J."/>
            <person name="Kagale S."/>
            <person name="Clarke W.E."/>
            <person name="Town C.D."/>
            <person name="Nixon J."/>
            <person name="Krishnakumar V."/>
            <person name="Bidwell S.L."/>
            <person name="Denoeud F."/>
            <person name="Belcram H."/>
            <person name="Links M.G."/>
            <person name="Just J."/>
            <person name="Clarke C."/>
            <person name="Bender T."/>
            <person name="Huebert T."/>
            <person name="Mason A.S."/>
            <person name="Pires J.C."/>
            <person name="Barker G."/>
            <person name="Moore J."/>
            <person name="Walley P.G."/>
            <person name="Manoli S."/>
            <person name="Batley J."/>
            <person name="Edwards D."/>
            <person name="Nelson M.N."/>
            <person name="Wang X."/>
            <person name="Paterson A.H."/>
            <person name="King G."/>
            <person name="Bancroft I."/>
            <person name="Chalhoub B."/>
            <person name="Sharpe A.G."/>
        </authorList>
    </citation>
    <scope>NUCLEOTIDE SEQUENCE</scope>
    <source>
        <strain evidence="13 14">cv. TO1000</strain>
    </source>
</reference>
<dbReference type="Gramene" id="Bo3g143330.1">
    <property type="protein sequence ID" value="Bo3g143330.1"/>
    <property type="gene ID" value="Bo3g143330"/>
</dbReference>
<dbReference type="InterPro" id="IPR014729">
    <property type="entry name" value="Rossmann-like_a/b/a_fold"/>
</dbReference>
<keyword evidence="10" id="KW-0030">Aminoacyl-tRNA synthetase</keyword>
<evidence type="ECO:0000256" key="1">
    <source>
        <dbReference type="ARBA" id="ARBA00002025"/>
    </source>
</evidence>
<dbReference type="GO" id="GO:0006437">
    <property type="term" value="P:tyrosyl-tRNA aminoacylation"/>
    <property type="evidence" value="ECO:0007669"/>
    <property type="project" value="TreeGrafter"/>
</dbReference>
<dbReference type="FunFam" id="3.40.50.620:FF:000103">
    <property type="entry name" value="tyrosine--tRNA ligase 1, cytoplasmic"/>
    <property type="match status" value="2"/>
</dbReference>
<dbReference type="PANTHER" id="PTHR46264">
    <property type="entry name" value="TYROSINE-TRNA LIGASE"/>
    <property type="match status" value="1"/>
</dbReference>
<evidence type="ECO:0000256" key="12">
    <source>
        <dbReference type="ARBA" id="ARBA00048248"/>
    </source>
</evidence>
<keyword evidence="6" id="KW-0436">Ligase</keyword>
<dbReference type="HOGENOM" id="CLU_010604_0_0_1"/>
<evidence type="ECO:0000313" key="14">
    <source>
        <dbReference type="Proteomes" id="UP000032141"/>
    </source>
</evidence>
<comment type="similarity">
    <text evidence="3">Belongs to the class-I aminoacyl-tRNA synthetase family.</text>
</comment>
<keyword evidence="5" id="KW-0963">Cytoplasm</keyword>
<evidence type="ECO:0000313" key="13">
    <source>
        <dbReference type="EnsemblPlants" id="Bo3g143330.1"/>
    </source>
</evidence>
<dbReference type="SUPFAM" id="SSF52374">
    <property type="entry name" value="Nucleotidylyl transferase"/>
    <property type="match status" value="2"/>
</dbReference>
<evidence type="ECO:0000256" key="9">
    <source>
        <dbReference type="ARBA" id="ARBA00022917"/>
    </source>
</evidence>
<dbReference type="InterPro" id="IPR006462">
    <property type="entry name" value="MS5"/>
</dbReference>
<accession>A0A0D3BIM3</accession>
<organism evidence="13 14">
    <name type="scientific">Brassica oleracea var. oleracea</name>
    <dbReference type="NCBI Taxonomy" id="109376"/>
    <lineage>
        <taxon>Eukaryota</taxon>
        <taxon>Viridiplantae</taxon>
        <taxon>Streptophyta</taxon>
        <taxon>Embryophyta</taxon>
        <taxon>Tracheophyta</taxon>
        <taxon>Spermatophyta</taxon>
        <taxon>Magnoliopsida</taxon>
        <taxon>eudicotyledons</taxon>
        <taxon>Gunneridae</taxon>
        <taxon>Pentapetalae</taxon>
        <taxon>rosids</taxon>
        <taxon>malvids</taxon>
        <taxon>Brassicales</taxon>
        <taxon>Brassicaceae</taxon>
        <taxon>Brassiceae</taxon>
        <taxon>Brassica</taxon>
    </lineage>
</organism>
<dbReference type="Pfam" id="PF04776">
    <property type="entry name" value="protein_MS5"/>
    <property type="match status" value="1"/>
</dbReference>
<evidence type="ECO:0000256" key="8">
    <source>
        <dbReference type="ARBA" id="ARBA00022840"/>
    </source>
</evidence>
<evidence type="ECO:0000256" key="2">
    <source>
        <dbReference type="ARBA" id="ARBA00004514"/>
    </source>
</evidence>
<evidence type="ECO:0000256" key="10">
    <source>
        <dbReference type="ARBA" id="ARBA00023146"/>
    </source>
</evidence>
<dbReference type="EC" id="6.1.1.1" evidence="4"/>
<comment type="catalytic activity">
    <reaction evidence="12">
        <text>tRNA(Tyr) + L-tyrosine + ATP = L-tyrosyl-tRNA(Tyr) + AMP + diphosphate + H(+)</text>
        <dbReference type="Rhea" id="RHEA:10220"/>
        <dbReference type="Rhea" id="RHEA-COMP:9706"/>
        <dbReference type="Rhea" id="RHEA-COMP:9707"/>
        <dbReference type="ChEBI" id="CHEBI:15378"/>
        <dbReference type="ChEBI" id="CHEBI:30616"/>
        <dbReference type="ChEBI" id="CHEBI:33019"/>
        <dbReference type="ChEBI" id="CHEBI:58315"/>
        <dbReference type="ChEBI" id="CHEBI:78442"/>
        <dbReference type="ChEBI" id="CHEBI:78536"/>
        <dbReference type="ChEBI" id="CHEBI:456215"/>
        <dbReference type="EC" id="6.1.1.1"/>
    </reaction>
</comment>
<evidence type="ECO:0000256" key="4">
    <source>
        <dbReference type="ARBA" id="ARBA00013160"/>
    </source>
</evidence>
<keyword evidence="9" id="KW-0648">Protein biosynthesis</keyword>
<dbReference type="Proteomes" id="UP000032141">
    <property type="component" value="Chromosome C3"/>
</dbReference>
<proteinExistence type="inferred from homology"/>
<reference evidence="13" key="2">
    <citation type="submission" date="2015-03" db="UniProtKB">
        <authorList>
            <consortium name="EnsemblPlants"/>
        </authorList>
    </citation>
    <scope>IDENTIFICATION</scope>
</reference>
<dbReference type="GO" id="GO:0005524">
    <property type="term" value="F:ATP binding"/>
    <property type="evidence" value="ECO:0007669"/>
    <property type="project" value="UniProtKB-KW"/>
</dbReference>
<dbReference type="InterPro" id="IPR002305">
    <property type="entry name" value="aa-tRNA-synth_Ic"/>
</dbReference>
<dbReference type="AlphaFoldDB" id="A0A0D3BIM3"/>
<dbReference type="GO" id="GO:0004831">
    <property type="term" value="F:tyrosine-tRNA ligase activity"/>
    <property type="evidence" value="ECO:0007669"/>
    <property type="project" value="UniProtKB-EC"/>
</dbReference>
<evidence type="ECO:0000256" key="11">
    <source>
        <dbReference type="ARBA" id="ARBA00033323"/>
    </source>
</evidence>
<dbReference type="GO" id="GO:0005829">
    <property type="term" value="C:cytosol"/>
    <property type="evidence" value="ECO:0007669"/>
    <property type="project" value="UniProtKB-SubCell"/>
</dbReference>
<dbReference type="EnsemblPlants" id="Bo3g143330.1">
    <property type="protein sequence ID" value="Bo3g143330.1"/>
    <property type="gene ID" value="Bo3g143330"/>
</dbReference>
<evidence type="ECO:0000256" key="5">
    <source>
        <dbReference type="ARBA" id="ARBA00022490"/>
    </source>
</evidence>
<keyword evidence="14" id="KW-1185">Reference proteome</keyword>
<evidence type="ECO:0000256" key="7">
    <source>
        <dbReference type="ARBA" id="ARBA00022741"/>
    </source>
</evidence>
<dbReference type="Gene3D" id="3.40.50.620">
    <property type="entry name" value="HUPs"/>
    <property type="match status" value="4"/>
</dbReference>
<protein>
    <recommendedName>
        <fullName evidence="4">tyrosine--tRNA ligase</fullName>
        <ecNumber evidence="4">6.1.1.1</ecNumber>
    </recommendedName>
    <alternativeName>
        <fullName evidence="11">Tyrosyl-tRNA synthetase</fullName>
    </alternativeName>
</protein>
<dbReference type="OMA" id="GKRFHLM"/>
<dbReference type="PANTHER" id="PTHR46264:SF8">
    <property type="entry name" value="TYROSINE--TRNA LIGASE"/>
    <property type="match status" value="1"/>
</dbReference>